<evidence type="ECO:0000313" key="2">
    <source>
        <dbReference type="EMBL" id="AVJ27277.1"/>
    </source>
</evidence>
<sequence length="84" mass="8886">MDGSMTRSASTCLHADSVIRVMMGIRATTSIGPMGGVAEAKTTSRLMAMAQVNMARGCLRNRRNPSRTQSQPDVAGRNAACMAL</sequence>
<reference evidence="2 3" key="1">
    <citation type="submission" date="2017-09" db="EMBL/GenBank/DDBJ databases">
        <title>Genomic, metabolic, and phenotypic characteristics of bacterial isolates from the natural microbiome of the model nematode Caenorhabditis elegans.</title>
        <authorList>
            <person name="Zimmermann J."/>
            <person name="Obeng N."/>
            <person name="Yang W."/>
            <person name="Obeng O."/>
            <person name="Kissoyan K."/>
            <person name="Pees B."/>
            <person name="Dirksen P."/>
            <person name="Hoppner M."/>
            <person name="Franke A."/>
            <person name="Rosenstiel P."/>
            <person name="Leippe M."/>
            <person name="Dierking K."/>
            <person name="Kaleta C."/>
            <person name="Schulenburg H."/>
        </authorList>
    </citation>
    <scope>NUCLEOTIDE SEQUENCE [LARGE SCALE GENOMIC DNA]</scope>
    <source>
        <strain evidence="2 3">MYb73</strain>
    </source>
</reference>
<evidence type="ECO:0000256" key="1">
    <source>
        <dbReference type="SAM" id="MobiDB-lite"/>
    </source>
</evidence>
<proteinExistence type="predicted"/>
<dbReference type="AlphaFoldDB" id="A0A2S0I665"/>
<accession>A0A2S0I665</accession>
<keyword evidence="3" id="KW-1185">Reference proteome</keyword>
<protein>
    <submittedName>
        <fullName evidence="2">Uncharacterized protein</fullName>
    </submittedName>
</protein>
<evidence type="ECO:0000313" key="3">
    <source>
        <dbReference type="Proteomes" id="UP000239477"/>
    </source>
</evidence>
<dbReference type="EMBL" id="CP023270">
    <property type="protein sequence ID" value="AVJ27277.1"/>
    <property type="molecule type" value="Genomic_DNA"/>
</dbReference>
<name>A0A2S0I665_9BURK</name>
<gene>
    <name evidence="2" type="ORF">CLM73_09235</name>
</gene>
<organism evidence="2 3">
    <name type="scientific">Achromobacter spanius</name>
    <dbReference type="NCBI Taxonomy" id="217203"/>
    <lineage>
        <taxon>Bacteria</taxon>
        <taxon>Pseudomonadati</taxon>
        <taxon>Pseudomonadota</taxon>
        <taxon>Betaproteobacteria</taxon>
        <taxon>Burkholderiales</taxon>
        <taxon>Alcaligenaceae</taxon>
        <taxon>Achromobacter</taxon>
    </lineage>
</organism>
<feature type="region of interest" description="Disordered" evidence="1">
    <location>
        <begin position="61"/>
        <end position="84"/>
    </location>
</feature>
<dbReference type="Proteomes" id="UP000239477">
    <property type="component" value="Chromosome"/>
</dbReference>